<feature type="repeat" description="TPR" evidence="1">
    <location>
        <begin position="456"/>
        <end position="489"/>
    </location>
</feature>
<dbReference type="STRING" id="2020962.A0A2N1JEP0"/>
<dbReference type="InterPro" id="IPR019734">
    <property type="entry name" value="TPR_rpt"/>
</dbReference>
<dbReference type="EMBL" id="KZ454988">
    <property type="protein sequence ID" value="PKI85014.1"/>
    <property type="molecule type" value="Genomic_DNA"/>
</dbReference>
<dbReference type="InterPro" id="IPR039340">
    <property type="entry name" value="Tfc4/TFIIIC-102/Sfc4"/>
</dbReference>
<dbReference type="PANTHER" id="PTHR23082">
    <property type="entry name" value="TRANSCRIPTION INITIATION FACTOR IIIC TFIIIC , POLYPEPTIDE 3-RELATED"/>
    <property type="match status" value="1"/>
</dbReference>
<dbReference type="SUPFAM" id="SSF48452">
    <property type="entry name" value="TPR-like"/>
    <property type="match status" value="2"/>
</dbReference>
<dbReference type="Pfam" id="PF14559">
    <property type="entry name" value="TPR_19"/>
    <property type="match status" value="1"/>
</dbReference>
<organism evidence="3 4">
    <name type="scientific">Malassezia vespertilionis</name>
    <dbReference type="NCBI Taxonomy" id="2020962"/>
    <lineage>
        <taxon>Eukaryota</taxon>
        <taxon>Fungi</taxon>
        <taxon>Dikarya</taxon>
        <taxon>Basidiomycota</taxon>
        <taxon>Ustilaginomycotina</taxon>
        <taxon>Malasseziomycetes</taxon>
        <taxon>Malasseziales</taxon>
        <taxon>Malasseziaceae</taxon>
        <taxon>Malassezia</taxon>
    </lineage>
</organism>
<evidence type="ECO:0000256" key="1">
    <source>
        <dbReference type="PROSITE-ProRule" id="PRU00339"/>
    </source>
</evidence>
<feature type="compositionally biased region" description="Acidic residues" evidence="2">
    <location>
        <begin position="866"/>
        <end position="878"/>
    </location>
</feature>
<feature type="region of interest" description="Disordered" evidence="2">
    <location>
        <begin position="1"/>
        <end position="59"/>
    </location>
</feature>
<keyword evidence="4" id="KW-1185">Reference proteome</keyword>
<accession>A0A2N1JEP0</accession>
<dbReference type="OrthoDB" id="9991317at2759"/>
<feature type="region of interest" description="Disordered" evidence="2">
    <location>
        <begin position="1306"/>
        <end position="1329"/>
    </location>
</feature>
<gene>
    <name evidence="3" type="primary">TFC4</name>
    <name evidence="3" type="ORF">MVES_001128</name>
</gene>
<dbReference type="Proteomes" id="UP000232875">
    <property type="component" value="Unassembled WGS sequence"/>
</dbReference>
<dbReference type="InterPro" id="IPR011990">
    <property type="entry name" value="TPR-like_helical_dom_sf"/>
</dbReference>
<dbReference type="Pfam" id="PF21203">
    <property type="entry name" value="ECM10"/>
    <property type="match status" value="1"/>
</dbReference>
<feature type="compositionally biased region" description="Acidic residues" evidence="2">
    <location>
        <begin position="20"/>
        <end position="31"/>
    </location>
</feature>
<keyword evidence="1" id="KW-0802">TPR repeat</keyword>
<dbReference type="GO" id="GO:0006383">
    <property type="term" value="P:transcription by RNA polymerase III"/>
    <property type="evidence" value="ECO:0007669"/>
    <property type="project" value="InterPro"/>
</dbReference>
<dbReference type="PANTHER" id="PTHR23082:SF0">
    <property type="entry name" value="GENERAL TRANSCRIPTION FACTOR 3C POLYPEPTIDE 3"/>
    <property type="match status" value="1"/>
</dbReference>
<dbReference type="PROSITE" id="PS50005">
    <property type="entry name" value="TPR"/>
    <property type="match status" value="1"/>
</dbReference>
<evidence type="ECO:0000313" key="3">
    <source>
        <dbReference type="EMBL" id="PKI85014.1"/>
    </source>
</evidence>
<name>A0A2N1JEP0_9BASI</name>
<evidence type="ECO:0000313" key="4">
    <source>
        <dbReference type="Proteomes" id="UP000232875"/>
    </source>
</evidence>
<sequence>MAMRSSARVNTRKRAREEDTYSEEEELEQLEEDSHSSDAYEPEDGGESDASQASIPPADDDGVVEIEQENFTRLIHAFTNDPSEKKGAKGRNPTWTASMEQEMESFHHELRGVNGYARKSKPTQVREQALSAEVKALLAQANMAYVEADLPRAIRQLEEVIRIEPTVKGAWYTLGMCFEEMGEEEKSIQCRIVGAHLTSNASDEWKSLARRSRERGLFQQSIYCLQQAIKKNRYDIDAVWDRAVMLKDSGRSRAAVESFQAILKIQPYDTEVLCELIPLLVSLGDYDMGVTILENMRRASMMNAPSDANLDPALVEDSGAHFSLNELVTLADLLLLLRRPFQVILVIKQTVRWLRGAAREDRPGDAQSDLELDDALQSDPMGLDHEVRLRLGKARFMLKDFDEGRRHFSILADEAEPTENPLLFLEMTECYFEYQQYADALEWYRLLVDDGLVDDLQAWMHMGVCYQQLDMPSEAAQVYEPILRDHPDNFDAKLGLAEVYEELGERDKALHLVNQVLTARNGTPQSADELRPGHCDGEEGGASLSFFDEAAPPGGAGMSATAQATPRVSRSGISFADRQRLEQQREEETRLALVQLSALEPLVFIDGLAHHDVVFLDGPLDAPSESSTSDEAEKRRFDATRQWMQVAGRLIDAFRSMPLLFPKERYTKYRGVVRPRRTRRSKGSDLDSHAQDLLSRLRDHLVDEATLQAEGMEEVAPEQDTFRTIHFDDWVALFMKYAIGLAKLGEHAAIHDMFRHIMVSNTVWPSEKRKMSLYLCWLACAMYARDHARVFDIVRWFPTHFQFHDEPLRLIASIANAMGFYGVDAFVSATNTKQYQRRMRTHEAIVSGKPAKINTRSGRWTMAYTGEDEEQGAEEQEDESRLAPGISSKAQPLPTQSSPIGEMFYGYLMLCANSYQPAMGYLLRALALQPNDPLLCLLCSVACLSRATNRQVDNRNHTIIQGLGILAQYATLRGPGPEAEYNFGRAFHHLGLYHLAVPRYRNVLALAEKSLNQEHGFTMAREAAFNLAHIYASSGSPHLAHALYTQWLSFTDTSMTPTLRVAVLLAALACSVQCAQYSLLHRVLDVNDGHALLAWQPRAVLDLPSAEGVSYQPLSTPAFEIDTDDALYELALVSGDARMFDAEAWADVKRGVSGPSLISKLCQFRTSNTEPLTDRLDVYMADAEFSSPVGLAYGVDAVRPLGANACPEFGDEQTFLGHAFQTQMHVHAPATPEVPLRMATQSMPTAVPGQKEEETKKPVENPLNDPVSFLKKYWMYLLPIVVLMMLPAGEDVPQGLQRAQAQAQAVQGQGQAKAIVTPGPAKRGGRKRG</sequence>
<evidence type="ECO:0000256" key="2">
    <source>
        <dbReference type="SAM" id="MobiDB-lite"/>
    </source>
</evidence>
<proteinExistence type="predicted"/>
<protein>
    <submittedName>
        <fullName evidence="3">Tfc4p</fullName>
    </submittedName>
</protein>
<feature type="region of interest" description="Disordered" evidence="2">
    <location>
        <begin position="866"/>
        <end position="894"/>
    </location>
</feature>
<dbReference type="GO" id="GO:0000127">
    <property type="term" value="C:transcription factor TFIIIC complex"/>
    <property type="evidence" value="ECO:0007669"/>
    <property type="project" value="TreeGrafter"/>
</dbReference>
<reference evidence="3 4" key="1">
    <citation type="submission" date="2017-10" db="EMBL/GenBank/DDBJ databases">
        <title>A novel species of cold-tolerant Malassezia isolated from bats.</title>
        <authorList>
            <person name="Lorch J.M."/>
            <person name="Palmer J.M."/>
            <person name="Vanderwolf K.J."/>
            <person name="Schmidt K.Z."/>
            <person name="Verant M.L."/>
            <person name="Weller T.J."/>
            <person name="Blehert D.S."/>
        </authorList>
    </citation>
    <scope>NUCLEOTIDE SEQUENCE [LARGE SCALE GENOMIC DNA]</scope>
    <source>
        <strain evidence="3 4">NWHC:44797-103</strain>
    </source>
</reference>
<dbReference type="Gene3D" id="1.25.40.10">
    <property type="entry name" value="Tetratricopeptide repeat domain"/>
    <property type="match status" value="3"/>
</dbReference>
<dbReference type="SMART" id="SM00028">
    <property type="entry name" value="TPR"/>
    <property type="match status" value="6"/>
</dbReference>